<proteinExistence type="predicted"/>
<organism evidence="1">
    <name type="scientific">Anguilla anguilla</name>
    <name type="common">European freshwater eel</name>
    <name type="synonym">Muraena anguilla</name>
    <dbReference type="NCBI Taxonomy" id="7936"/>
    <lineage>
        <taxon>Eukaryota</taxon>
        <taxon>Metazoa</taxon>
        <taxon>Chordata</taxon>
        <taxon>Craniata</taxon>
        <taxon>Vertebrata</taxon>
        <taxon>Euteleostomi</taxon>
        <taxon>Actinopterygii</taxon>
        <taxon>Neopterygii</taxon>
        <taxon>Teleostei</taxon>
        <taxon>Anguilliformes</taxon>
        <taxon>Anguillidae</taxon>
        <taxon>Anguilla</taxon>
    </lineage>
</organism>
<name>A0A0E9S391_ANGAN</name>
<protein>
    <submittedName>
        <fullName evidence="1">Uncharacterized protein</fullName>
    </submittedName>
</protein>
<sequence>MRLFYRMTPSLTLVIVCAHSCRNRSHFLHSLFVQVDILM</sequence>
<reference evidence="1" key="1">
    <citation type="submission" date="2014-11" db="EMBL/GenBank/DDBJ databases">
        <authorList>
            <person name="Amaro Gonzalez C."/>
        </authorList>
    </citation>
    <scope>NUCLEOTIDE SEQUENCE</scope>
</reference>
<evidence type="ECO:0000313" key="1">
    <source>
        <dbReference type="EMBL" id="JAH35145.1"/>
    </source>
</evidence>
<dbReference type="EMBL" id="GBXM01073432">
    <property type="protein sequence ID" value="JAH35145.1"/>
    <property type="molecule type" value="Transcribed_RNA"/>
</dbReference>
<dbReference type="AlphaFoldDB" id="A0A0E9S391"/>
<accession>A0A0E9S391</accession>
<reference evidence="1" key="2">
    <citation type="journal article" date="2015" name="Fish Shellfish Immunol.">
        <title>Early steps in the European eel (Anguilla anguilla)-Vibrio vulnificus interaction in the gills: Role of the RtxA13 toxin.</title>
        <authorList>
            <person name="Callol A."/>
            <person name="Pajuelo D."/>
            <person name="Ebbesson L."/>
            <person name="Teles M."/>
            <person name="MacKenzie S."/>
            <person name="Amaro C."/>
        </authorList>
    </citation>
    <scope>NUCLEOTIDE SEQUENCE</scope>
</reference>